<evidence type="ECO:0000256" key="1">
    <source>
        <dbReference type="ARBA" id="ARBA00004127"/>
    </source>
</evidence>
<evidence type="ECO:0000313" key="8">
    <source>
        <dbReference type="Proteomes" id="UP001637994"/>
    </source>
</evidence>
<name>A0ABW9MBC2_9FIRM</name>
<dbReference type="EMBL" id="JBGMEF010000002">
    <property type="protein sequence ID" value="MFO3666263.1"/>
    <property type="molecule type" value="Genomic_DNA"/>
</dbReference>
<comment type="caution">
    <text evidence="7">The sequence shown here is derived from an EMBL/GenBank/DDBJ whole genome shotgun (WGS) entry which is preliminary data.</text>
</comment>
<protein>
    <submittedName>
        <fullName evidence="7">YkvA family protein</fullName>
    </submittedName>
</protein>
<keyword evidence="4 5" id="KW-0472">Membrane</keyword>
<evidence type="ECO:0000313" key="7">
    <source>
        <dbReference type="EMBL" id="MFO3666263.1"/>
    </source>
</evidence>
<dbReference type="InterPro" id="IPR010652">
    <property type="entry name" value="DUF1232"/>
</dbReference>
<keyword evidence="3 5" id="KW-1133">Transmembrane helix</keyword>
<dbReference type="RefSeq" id="WP_410035049.1">
    <property type="nucleotide sequence ID" value="NZ_JBGMEF010000002.1"/>
</dbReference>
<keyword evidence="2 5" id="KW-0812">Transmembrane</keyword>
<dbReference type="Proteomes" id="UP001637994">
    <property type="component" value="Unassembled WGS sequence"/>
</dbReference>
<feature type="domain" description="DUF1232" evidence="6">
    <location>
        <begin position="25"/>
        <end position="58"/>
    </location>
</feature>
<evidence type="ECO:0000256" key="5">
    <source>
        <dbReference type="SAM" id="Phobius"/>
    </source>
</evidence>
<evidence type="ECO:0000259" key="6">
    <source>
        <dbReference type="Pfam" id="PF06803"/>
    </source>
</evidence>
<organism evidence="7 8">
    <name type="scientific">Anaerococcus kampingae</name>
    <dbReference type="NCBI Taxonomy" id="3115614"/>
    <lineage>
        <taxon>Bacteria</taxon>
        <taxon>Bacillati</taxon>
        <taxon>Bacillota</taxon>
        <taxon>Tissierellia</taxon>
        <taxon>Tissierellales</taxon>
        <taxon>Peptoniphilaceae</taxon>
        <taxon>Anaerococcus</taxon>
    </lineage>
</organism>
<reference evidence="7 8" key="1">
    <citation type="journal article" date="2025" name="Anaerobe">
        <title>Description of Anaerococcus kampingiae sp. nov., Anaerococcus groningensis sp. nov., Anaerococcus martiniensis sp. nov., and Anaerococcus cruorum sp. nov., isolated from human clinical specimens.</title>
        <authorList>
            <person name="Boiten K.E."/>
            <person name="Meijer J."/>
            <person name="van Wezel E.M."/>
            <person name="Veloo A.C.M."/>
        </authorList>
    </citation>
    <scope>NUCLEOTIDE SEQUENCE [LARGE SCALE GENOMIC DNA]</scope>
    <source>
        <strain evidence="7 8">ENR0874</strain>
    </source>
</reference>
<feature type="transmembrane region" description="Helical" evidence="5">
    <location>
        <begin position="48"/>
        <end position="65"/>
    </location>
</feature>
<comment type="subcellular location">
    <subcellularLocation>
        <location evidence="1">Endomembrane system</location>
        <topology evidence="1">Multi-pass membrane protein</topology>
    </subcellularLocation>
</comment>
<evidence type="ECO:0000256" key="2">
    <source>
        <dbReference type="ARBA" id="ARBA00022692"/>
    </source>
</evidence>
<evidence type="ECO:0000256" key="4">
    <source>
        <dbReference type="ARBA" id="ARBA00023136"/>
    </source>
</evidence>
<dbReference type="Pfam" id="PF06803">
    <property type="entry name" value="DUF1232"/>
    <property type="match status" value="1"/>
</dbReference>
<gene>
    <name evidence="7" type="ORF">ACCQ42_00490</name>
</gene>
<accession>A0ABW9MBC2</accession>
<evidence type="ECO:0000256" key="3">
    <source>
        <dbReference type="ARBA" id="ARBA00022989"/>
    </source>
</evidence>
<keyword evidence="8" id="KW-1185">Reference proteome</keyword>
<sequence>MNKIRKTLPAYLKALFNKNTPTSSKILALLAIAYIVLPADVLPDVLPFLGWLDDGLITILLIYFSNKMIPDLVKHEAMQKQIEN</sequence>
<proteinExistence type="predicted"/>